<reference evidence="4" key="1">
    <citation type="submission" date="2025-08" db="UniProtKB">
        <authorList>
            <consortium name="Ensembl"/>
        </authorList>
    </citation>
    <scope>IDENTIFICATION</scope>
</reference>
<dbReference type="Ensembl" id="ENSSPUT00000007997.1">
    <property type="protein sequence ID" value="ENSSPUP00000007505.1"/>
    <property type="gene ID" value="ENSSPUG00000005381.1"/>
</dbReference>
<feature type="compositionally biased region" description="Low complexity" evidence="2">
    <location>
        <begin position="158"/>
        <end position="170"/>
    </location>
</feature>
<feature type="region of interest" description="Disordered" evidence="2">
    <location>
        <begin position="228"/>
        <end position="253"/>
    </location>
</feature>
<dbReference type="InterPro" id="IPR012852">
    <property type="entry name" value="CALCOCO1-like"/>
</dbReference>
<evidence type="ECO:0000313" key="4">
    <source>
        <dbReference type="Ensembl" id="ENSSPUP00000007505.1"/>
    </source>
</evidence>
<evidence type="ECO:0000256" key="1">
    <source>
        <dbReference type="SAM" id="Coils"/>
    </source>
</evidence>
<dbReference type="Proteomes" id="UP000694392">
    <property type="component" value="Unplaced"/>
</dbReference>
<feature type="domain" description="Calcium binding and coiled-coil" evidence="3">
    <location>
        <begin position="67"/>
        <end position="174"/>
    </location>
</feature>
<accession>A0A8D0GL25</accession>
<feature type="domain" description="Calcium binding and coiled-coil" evidence="3">
    <location>
        <begin position="1"/>
        <end position="66"/>
    </location>
</feature>
<organism evidence="4 5">
    <name type="scientific">Sphenodon punctatus</name>
    <name type="common">Tuatara</name>
    <name type="synonym">Hatteria punctata</name>
    <dbReference type="NCBI Taxonomy" id="8508"/>
    <lineage>
        <taxon>Eukaryota</taxon>
        <taxon>Metazoa</taxon>
        <taxon>Chordata</taxon>
        <taxon>Craniata</taxon>
        <taxon>Vertebrata</taxon>
        <taxon>Euteleostomi</taxon>
        <taxon>Lepidosauria</taxon>
        <taxon>Sphenodontia</taxon>
        <taxon>Sphenodontidae</taxon>
        <taxon>Sphenodon</taxon>
    </lineage>
</organism>
<gene>
    <name evidence="4" type="primary">CALCOCO1</name>
</gene>
<feature type="coiled-coil region" evidence="1">
    <location>
        <begin position="23"/>
        <end position="50"/>
    </location>
</feature>
<reference evidence="4" key="2">
    <citation type="submission" date="2025-09" db="UniProtKB">
        <authorList>
            <consortium name="Ensembl"/>
        </authorList>
    </citation>
    <scope>IDENTIFICATION</scope>
</reference>
<evidence type="ECO:0000259" key="3">
    <source>
        <dbReference type="Pfam" id="PF07888"/>
    </source>
</evidence>
<feature type="region of interest" description="Disordered" evidence="2">
    <location>
        <begin position="158"/>
        <end position="179"/>
    </location>
</feature>
<dbReference type="AlphaFoldDB" id="A0A8D0GL25"/>
<keyword evidence="5" id="KW-1185">Reference proteome</keyword>
<proteinExistence type="predicted"/>
<feature type="compositionally biased region" description="Polar residues" evidence="2">
    <location>
        <begin position="237"/>
        <end position="253"/>
    </location>
</feature>
<dbReference type="Pfam" id="PF07888">
    <property type="entry name" value="CALCOCO1"/>
    <property type="match status" value="2"/>
</dbReference>
<evidence type="ECO:0000313" key="5">
    <source>
        <dbReference type="Proteomes" id="UP000694392"/>
    </source>
</evidence>
<dbReference type="GeneTree" id="ENSGT00950000183025"/>
<evidence type="ECO:0000256" key="2">
    <source>
        <dbReference type="SAM" id="MobiDB-lite"/>
    </source>
</evidence>
<name>A0A8D0GL25_SPHPU</name>
<sequence length="253" mass="27904">MTLKWKEGKSQWWKEKAVLLQNVETEKDKILKLSAEVLRLEQSVQEERAQRQGLCAELARERDSSLEMLSYARRLEERLEKVADEKWSEVATGDEDELVSGTTGSLDSPLSDSEDESPEDMRLPAQLGRYSLCDNRGAPCTPPSSREPARTVVISQPAPIAAQMAQPPEETSSDSEAEDEKAVLMAAVQNGGEEASLLLPELSSAVYEVARTFVALKSDTVAQENAVPESPVLDCQESPQHTENQQATLSTCR</sequence>
<feature type="region of interest" description="Disordered" evidence="2">
    <location>
        <begin position="87"/>
        <end position="120"/>
    </location>
</feature>
<keyword evidence="1" id="KW-0175">Coiled coil</keyword>
<protein>
    <submittedName>
        <fullName evidence="4">Calcium binding and coiled-coil domain 1</fullName>
    </submittedName>
</protein>